<keyword evidence="2" id="KW-1185">Reference proteome</keyword>
<organism evidence="1 2">
    <name type="scientific">Paenibacillus pasadenensis</name>
    <dbReference type="NCBI Taxonomy" id="217090"/>
    <lineage>
        <taxon>Bacteria</taxon>
        <taxon>Bacillati</taxon>
        <taxon>Bacillota</taxon>
        <taxon>Bacilli</taxon>
        <taxon>Bacillales</taxon>
        <taxon>Paenibacillaceae</taxon>
        <taxon>Paenibacillus</taxon>
    </lineage>
</organism>
<dbReference type="AlphaFoldDB" id="A0A2N5N1U7"/>
<accession>A0A2N5N1U7</accession>
<proteinExistence type="predicted"/>
<evidence type="ECO:0000313" key="1">
    <source>
        <dbReference type="EMBL" id="PLT44295.1"/>
    </source>
</evidence>
<evidence type="ECO:0000313" key="2">
    <source>
        <dbReference type="Proteomes" id="UP000234789"/>
    </source>
</evidence>
<protein>
    <submittedName>
        <fullName evidence="1">Uncharacterized protein</fullName>
    </submittedName>
</protein>
<dbReference type="Proteomes" id="UP000234789">
    <property type="component" value="Unassembled WGS sequence"/>
</dbReference>
<dbReference type="RefSeq" id="WP_146000494.1">
    <property type="nucleotide sequence ID" value="NZ_NFEZ01000004.1"/>
</dbReference>
<dbReference type="EMBL" id="NFEZ01000004">
    <property type="protein sequence ID" value="PLT44295.1"/>
    <property type="molecule type" value="Genomic_DNA"/>
</dbReference>
<name>A0A2N5N1U7_9BACL</name>
<comment type="caution">
    <text evidence="1">The sequence shown here is derived from an EMBL/GenBank/DDBJ whole genome shotgun (WGS) entry which is preliminary data.</text>
</comment>
<gene>
    <name evidence="1" type="ORF">B8V81_2726</name>
</gene>
<sequence length="99" mass="10746">MDKSLNLTSCQSTIQRLYARNKTPVISGFNLFTSLPSSASIKKEAPSEEDASFSFPTLQPFAVGSGFSFASIASIASIRGDFFGGILSCRFAYNVYYGY</sequence>
<reference evidence="1 2" key="1">
    <citation type="submission" date="2017-05" db="EMBL/GenBank/DDBJ databases">
        <title>Functional genome analysis of Paenibacillus pasadenensis strain R16: insights on endophytic life style and antifungal activity.</title>
        <authorList>
            <person name="Passera A."/>
            <person name="Marcolungo L."/>
            <person name="Casati P."/>
            <person name="Brasca M."/>
            <person name="Quaglino F."/>
            <person name="Delledonne M."/>
        </authorList>
    </citation>
    <scope>NUCLEOTIDE SEQUENCE [LARGE SCALE GENOMIC DNA]</scope>
    <source>
        <strain evidence="1 2">R16</strain>
    </source>
</reference>